<comment type="caution">
    <text evidence="6">The sequence shown here is derived from an EMBL/GenBank/DDBJ whole genome shotgun (WGS) entry which is preliminary data.</text>
</comment>
<accession>A0AAV1TJ82</accession>
<dbReference type="EMBL" id="CAKLBY020000065">
    <property type="protein sequence ID" value="CAK7922306.1"/>
    <property type="molecule type" value="Genomic_DNA"/>
</dbReference>
<dbReference type="PANTHER" id="PTHR20961:SF124">
    <property type="entry name" value="GLYCOSYLTRANSFERASE"/>
    <property type="match status" value="1"/>
</dbReference>
<dbReference type="Pfam" id="PF04577">
    <property type="entry name" value="Glyco_transf_61"/>
    <property type="match status" value="1"/>
</dbReference>
<keyword evidence="4" id="KW-0812">Transmembrane</keyword>
<evidence type="ECO:0000256" key="4">
    <source>
        <dbReference type="SAM" id="Phobius"/>
    </source>
</evidence>
<name>A0AAV1TJ82_9STRA</name>
<evidence type="ECO:0000256" key="2">
    <source>
        <dbReference type="ARBA" id="ARBA00022679"/>
    </source>
</evidence>
<evidence type="ECO:0000313" key="7">
    <source>
        <dbReference type="Proteomes" id="UP001162060"/>
    </source>
</evidence>
<dbReference type="Proteomes" id="UP001162060">
    <property type="component" value="Unassembled WGS sequence"/>
</dbReference>
<feature type="transmembrane region" description="Helical" evidence="4">
    <location>
        <begin position="31"/>
        <end position="52"/>
    </location>
</feature>
<evidence type="ECO:0000313" key="6">
    <source>
        <dbReference type="EMBL" id="CAK7922306.1"/>
    </source>
</evidence>
<evidence type="ECO:0000256" key="3">
    <source>
        <dbReference type="ARBA" id="ARBA00023180"/>
    </source>
</evidence>
<keyword evidence="1" id="KW-0328">Glycosyltransferase</keyword>
<dbReference type="InterPro" id="IPR049625">
    <property type="entry name" value="Glyco_transf_61_cat"/>
</dbReference>
<feature type="domain" description="Glycosyltransferase 61 catalytic" evidence="5">
    <location>
        <begin position="435"/>
        <end position="531"/>
    </location>
</feature>
<keyword evidence="3" id="KW-0325">Glycoprotein</keyword>
<gene>
    <name evidence="6" type="ORF">PM001_LOCUS7561</name>
</gene>
<keyword evidence="4" id="KW-0472">Membrane</keyword>
<dbReference type="GO" id="GO:0016757">
    <property type="term" value="F:glycosyltransferase activity"/>
    <property type="evidence" value="ECO:0007669"/>
    <property type="project" value="UniProtKB-KW"/>
</dbReference>
<protein>
    <recommendedName>
        <fullName evidence="5">Glycosyltransferase 61 catalytic domain-containing protein</fullName>
    </recommendedName>
</protein>
<keyword evidence="4" id="KW-1133">Transmembrane helix</keyword>
<evidence type="ECO:0000259" key="5">
    <source>
        <dbReference type="Pfam" id="PF04577"/>
    </source>
</evidence>
<organism evidence="6 7">
    <name type="scientific">Peronospora matthiolae</name>
    <dbReference type="NCBI Taxonomy" id="2874970"/>
    <lineage>
        <taxon>Eukaryota</taxon>
        <taxon>Sar</taxon>
        <taxon>Stramenopiles</taxon>
        <taxon>Oomycota</taxon>
        <taxon>Peronosporomycetes</taxon>
        <taxon>Peronosporales</taxon>
        <taxon>Peronosporaceae</taxon>
        <taxon>Peronospora</taxon>
    </lineage>
</organism>
<proteinExistence type="predicted"/>
<reference evidence="6" key="1">
    <citation type="submission" date="2024-01" db="EMBL/GenBank/DDBJ databases">
        <authorList>
            <person name="Webb A."/>
        </authorList>
    </citation>
    <scope>NUCLEOTIDE SEQUENCE</scope>
    <source>
        <strain evidence="6">Pm1</strain>
    </source>
</reference>
<evidence type="ECO:0000256" key="1">
    <source>
        <dbReference type="ARBA" id="ARBA00022676"/>
    </source>
</evidence>
<dbReference type="PANTHER" id="PTHR20961">
    <property type="entry name" value="GLYCOSYLTRANSFERASE"/>
    <property type="match status" value="1"/>
</dbReference>
<sequence>MTKVDEKSSLAFVVSSSNVFCSTCRRQLPTLTLVVVLLGVASIVALIVDLSIVTTSLNLSQSAHSLQHLEKPDGYTLEPDVASNKSSEITETFGRHVVITSPSESELQLSEKQLKHLNRSVAQRRRPPHVYESHKTKDECYAEQDVGIIDDVRKSAKTFCASGGWDHPAQAPASPTQATKVSRFHTRGGIDSTVLQNVMLDFVNVSIHAPIKSIADDGFHHDPRFNFNMELINCACDEYANYFQKLPGEKERIAEMMWRDLLKSVPDKKDIPEPVFCSVERLPGRSRSRWDFVEHPTKAPDGHETVVFEDPVVLVARHDDHNPFFQLSSAYNAWIILKALEWDTMKTRVIHLDGGYPSPYDALHREMLGPNFEIIEGATLIGKRVHFRGDVLLAPFEFSGPVIQHVDHNESCYDSELLKSFRAQSLLAFNITPEVERELGVTRIRPMYVTVITRRPYAGRKLQRIWRNENEVMRNMRKDYNNLSVQFRSIDYVNLTLHEQMTTTIESDMIVSMHGAGLVNVLWTRPMTTIVEIFPKEKYRYGYQNICHHVGCDWHEFRGGKDVGGGSTPNTKNKRIPYAEWKEFFHPLFQQTYDAFEEQQAVLRGEAS</sequence>
<keyword evidence="2" id="KW-0808">Transferase</keyword>
<dbReference type="InterPro" id="IPR007657">
    <property type="entry name" value="Glycosyltransferase_61"/>
</dbReference>
<dbReference type="AlphaFoldDB" id="A0AAV1TJ82"/>